<keyword evidence="2" id="KW-1185">Reference proteome</keyword>
<gene>
    <name evidence="1" type="primary">cfa_2</name>
    <name evidence="1" type="ORF">Thiowin_04414</name>
</gene>
<dbReference type="EC" id="2.1.1.79" evidence="1"/>
<organism evidence="1 2">
    <name type="scientific">Thiorhodovibrio winogradskyi</name>
    <dbReference type="NCBI Taxonomy" id="77007"/>
    <lineage>
        <taxon>Bacteria</taxon>
        <taxon>Pseudomonadati</taxon>
        <taxon>Pseudomonadota</taxon>
        <taxon>Gammaproteobacteria</taxon>
        <taxon>Chromatiales</taxon>
        <taxon>Chromatiaceae</taxon>
        <taxon>Thiorhodovibrio</taxon>
    </lineage>
</organism>
<protein>
    <submittedName>
        <fullName evidence="1">Cyclopropane-fatty-acyl-phospholipid synthase</fullName>
        <ecNumber evidence="1">2.1.1.79</ecNumber>
    </submittedName>
</protein>
<sequence>MSGIYNMLINTAVLLAERGNLPDALVRAGIRMRLRDTLRELPVADCEAAMTSERDFLAMMRASPIAAVPERANAQHYEVPAEFFELMLGSRRKYSCCHWPDGIDTLDQAEEAALRLTAERAGIAEGQRVLELGCGWGSFSLWAASHFPGSEFVAVSNSHSQKAFIDADAARAGVTNLRVLTADMNDFQAPGQFDRIVSIEMFEHMRNWYLLFERLHGWLLPGGRFFMHIFCHRAHPYPYEDQGGDDWMTRFFFAGGIMPHDALPPRFQQHLRLLDHWRWDGRHYARTLNAWLARLDENRARAMPILERVYGGDPASDHSARAAALWWMRWRLFLMACAELFGFGAGQEWWVGHYLFERPTSENYPQGQVRGYSAPTQ</sequence>
<dbReference type="Proteomes" id="UP001432180">
    <property type="component" value="Chromosome"/>
</dbReference>
<proteinExistence type="predicted"/>
<dbReference type="Gene3D" id="3.40.50.150">
    <property type="entry name" value="Vaccinia Virus protein VP39"/>
    <property type="match status" value="1"/>
</dbReference>
<dbReference type="SUPFAM" id="SSF53335">
    <property type="entry name" value="S-adenosyl-L-methionine-dependent methyltransferases"/>
    <property type="match status" value="1"/>
</dbReference>
<dbReference type="PANTHER" id="PTHR43832:SF1">
    <property type="entry name" value="S-ADENOSYL-L-METHIONINE-DEPENDENT METHYLTRANSFERASES SUPERFAMILY PROTEIN"/>
    <property type="match status" value="1"/>
</dbReference>
<dbReference type="GO" id="GO:0032259">
    <property type="term" value="P:methylation"/>
    <property type="evidence" value="ECO:0007669"/>
    <property type="project" value="UniProtKB-KW"/>
</dbReference>
<evidence type="ECO:0000313" key="2">
    <source>
        <dbReference type="Proteomes" id="UP001432180"/>
    </source>
</evidence>
<accession>A0ABZ0SFK3</accession>
<dbReference type="InterPro" id="IPR029063">
    <property type="entry name" value="SAM-dependent_MTases_sf"/>
</dbReference>
<keyword evidence="1" id="KW-0489">Methyltransferase</keyword>
<dbReference type="Pfam" id="PF02353">
    <property type="entry name" value="CMAS"/>
    <property type="match status" value="1"/>
</dbReference>
<keyword evidence="1" id="KW-0808">Transferase</keyword>
<evidence type="ECO:0000313" key="1">
    <source>
        <dbReference type="EMBL" id="WPL19297.1"/>
    </source>
</evidence>
<dbReference type="GO" id="GO:0008825">
    <property type="term" value="F:cyclopropane-fatty-acyl-phospholipid synthase activity"/>
    <property type="evidence" value="ECO:0007669"/>
    <property type="project" value="UniProtKB-EC"/>
</dbReference>
<dbReference type="EMBL" id="CP121472">
    <property type="protein sequence ID" value="WPL19297.1"/>
    <property type="molecule type" value="Genomic_DNA"/>
</dbReference>
<dbReference type="PANTHER" id="PTHR43832">
    <property type="match status" value="1"/>
</dbReference>
<reference evidence="1 2" key="1">
    <citation type="journal article" date="2023" name="Microorganisms">
        <title>Thiorhodovibrio frisius and Trv. litoralis spp. nov., Two Novel Members from a Clade of Fastidious Purple Sulfur Bacteria That Exhibit Unique Red-Shifted Light-Harvesting Capabilities.</title>
        <authorList>
            <person name="Methner A."/>
            <person name="Kuzyk S.B."/>
            <person name="Petersen J."/>
            <person name="Bauer S."/>
            <person name="Brinkmann H."/>
            <person name="Sichau K."/>
            <person name="Wanner G."/>
            <person name="Wolf J."/>
            <person name="Neumann-Schaal M."/>
            <person name="Henke P."/>
            <person name="Tank M."/>
            <person name="Sproer C."/>
            <person name="Bunk B."/>
            <person name="Overmann J."/>
        </authorList>
    </citation>
    <scope>NUCLEOTIDE SEQUENCE [LARGE SCALE GENOMIC DNA]</scope>
    <source>
        <strain evidence="1 2">DSM 6702</strain>
    </source>
</reference>
<dbReference type="CDD" id="cd02440">
    <property type="entry name" value="AdoMet_MTases"/>
    <property type="match status" value="1"/>
</dbReference>
<name>A0ABZ0SFK3_9GAMM</name>